<evidence type="ECO:0008006" key="3">
    <source>
        <dbReference type="Google" id="ProtNLM"/>
    </source>
</evidence>
<evidence type="ECO:0000313" key="1">
    <source>
        <dbReference type="EMBL" id="QKS70795.1"/>
    </source>
</evidence>
<evidence type="ECO:0000313" key="2">
    <source>
        <dbReference type="Proteomes" id="UP000318138"/>
    </source>
</evidence>
<keyword evidence="2" id="KW-1185">Reference proteome</keyword>
<proteinExistence type="predicted"/>
<gene>
    <name evidence="1" type="ORF">FLK61_29110</name>
</gene>
<dbReference type="KEGG" id="psua:FLK61_29110"/>
<reference evidence="2" key="1">
    <citation type="submission" date="2019-07" db="EMBL/GenBank/DDBJ databases">
        <title>Bacillus alkalisoli sp. nov. isolated from saline soil.</title>
        <authorList>
            <person name="Sun J.-Q."/>
            <person name="Xu L."/>
        </authorList>
    </citation>
    <scope>NUCLEOTIDE SEQUENCE [LARGE SCALE GENOMIC DNA]</scope>
    <source>
        <strain evidence="2">M4U3P1</strain>
    </source>
</reference>
<name>A0A859FEZ9_9BACI</name>
<dbReference type="Proteomes" id="UP000318138">
    <property type="component" value="Chromosome"/>
</dbReference>
<dbReference type="AlphaFoldDB" id="A0A859FEZ9"/>
<protein>
    <recommendedName>
        <fullName evidence="3">Zn-ribbon containing protein</fullName>
    </recommendedName>
</protein>
<accession>A0A859FEZ9</accession>
<sequence length="67" mass="7710">MMRCPNCRTKDIGKLGVNSYYCWGCYIELTLENGVLHLHQVELDGSLSSLDDLFDEQERREGEAYGH</sequence>
<organism evidence="1 2">
    <name type="scientific">Paenalkalicoccus suaedae</name>
    <dbReference type="NCBI Taxonomy" id="2592382"/>
    <lineage>
        <taxon>Bacteria</taxon>
        <taxon>Bacillati</taxon>
        <taxon>Bacillota</taxon>
        <taxon>Bacilli</taxon>
        <taxon>Bacillales</taxon>
        <taxon>Bacillaceae</taxon>
        <taxon>Paenalkalicoccus</taxon>
    </lineage>
</organism>
<dbReference type="RefSeq" id="WP_176008830.1">
    <property type="nucleotide sequence ID" value="NZ_CP041372.2"/>
</dbReference>
<dbReference type="EMBL" id="CP041372">
    <property type="protein sequence ID" value="QKS70795.1"/>
    <property type="molecule type" value="Genomic_DNA"/>
</dbReference>